<comment type="caution">
    <text evidence="1">The sequence shown here is derived from an EMBL/GenBank/DDBJ whole genome shotgun (WGS) entry which is preliminary data.</text>
</comment>
<evidence type="ECO:0000313" key="1">
    <source>
        <dbReference type="EMBL" id="MTH30062.1"/>
    </source>
</evidence>
<protein>
    <recommendedName>
        <fullName evidence="3">Lipoprotein</fullName>
    </recommendedName>
</protein>
<gene>
    <name evidence="1" type="ORF">GJV77_09085</name>
</gene>
<dbReference type="AlphaFoldDB" id="A0A7K1GMD5"/>
<keyword evidence="2" id="KW-1185">Reference proteome</keyword>
<dbReference type="OrthoDB" id="5348860at2"/>
<sequence length="186" mass="20715">MKKLPYLVILFGALALVGCKQEKKEETTPSVEVQEIKEDATEKAIGEYITSSLLSAEELPLLTEADRQFQFYAIDLNNDGAKEFFVRLSGPYFCGTGGCTVLLLNAEYQLITKFTVMQGAIFAEPTLENTWRVLTVKSEGEWKSLVYANGTYPTNPSVLEKAPYDAPSGHAVVIFDEDENLESHKF</sequence>
<reference evidence="1 2" key="1">
    <citation type="journal article" date="2006" name="Int. J. Syst. Evol. Microbiol.">
        <title>Myroides pelagicus sp. nov., isolated from seawater in Thailand.</title>
        <authorList>
            <person name="Yoon J."/>
            <person name="Maneerat S."/>
            <person name="Kawai F."/>
            <person name="Yokota A."/>
        </authorList>
    </citation>
    <scope>NUCLEOTIDE SEQUENCE [LARGE SCALE GENOMIC DNA]</scope>
    <source>
        <strain evidence="1 2">SM1T</strain>
    </source>
</reference>
<dbReference type="Proteomes" id="UP000488936">
    <property type="component" value="Unassembled WGS sequence"/>
</dbReference>
<organism evidence="1 2">
    <name type="scientific">Myroides pelagicus</name>
    <dbReference type="NCBI Taxonomy" id="270914"/>
    <lineage>
        <taxon>Bacteria</taxon>
        <taxon>Pseudomonadati</taxon>
        <taxon>Bacteroidota</taxon>
        <taxon>Flavobacteriia</taxon>
        <taxon>Flavobacteriales</taxon>
        <taxon>Flavobacteriaceae</taxon>
        <taxon>Myroides</taxon>
    </lineage>
</organism>
<dbReference type="EMBL" id="WMJY01000018">
    <property type="protein sequence ID" value="MTH30062.1"/>
    <property type="molecule type" value="Genomic_DNA"/>
</dbReference>
<proteinExistence type="predicted"/>
<evidence type="ECO:0008006" key="3">
    <source>
        <dbReference type="Google" id="ProtNLM"/>
    </source>
</evidence>
<dbReference type="PROSITE" id="PS51257">
    <property type="entry name" value="PROKAR_LIPOPROTEIN"/>
    <property type="match status" value="1"/>
</dbReference>
<accession>A0A7K1GMD5</accession>
<name>A0A7K1GMD5_9FLAO</name>
<evidence type="ECO:0000313" key="2">
    <source>
        <dbReference type="Proteomes" id="UP000488936"/>
    </source>
</evidence>
<dbReference type="RefSeq" id="WP_155036052.1">
    <property type="nucleotide sequence ID" value="NZ_JBHTIG010000042.1"/>
</dbReference>